<dbReference type="Proteomes" id="UP000078237">
    <property type="component" value="Unassembled WGS sequence"/>
</dbReference>
<evidence type="ECO:0000256" key="4">
    <source>
        <dbReference type="ARBA" id="ARBA00022777"/>
    </source>
</evidence>
<comment type="similarity">
    <text evidence="1">Belongs to the methylthioribose kinase family.</text>
</comment>
<evidence type="ECO:0000313" key="7">
    <source>
        <dbReference type="EMBL" id="KXX78558.1"/>
    </source>
</evidence>
<dbReference type="Gene3D" id="3.90.1200.10">
    <property type="match status" value="1"/>
</dbReference>
<dbReference type="PANTHER" id="PTHR34273:SF2">
    <property type="entry name" value="METHYLTHIORIBOSE KINASE"/>
    <property type="match status" value="1"/>
</dbReference>
<keyword evidence="8" id="KW-1185">Reference proteome</keyword>
<dbReference type="GO" id="GO:0005524">
    <property type="term" value="F:ATP binding"/>
    <property type="evidence" value="ECO:0007669"/>
    <property type="project" value="UniProtKB-KW"/>
</dbReference>
<keyword evidence="2" id="KW-0808">Transferase</keyword>
<gene>
    <name evidence="7" type="ORF">MMYC01_204521</name>
</gene>
<feature type="domain" description="Aminoglycoside phosphotransferase" evidence="6">
    <location>
        <begin position="165"/>
        <end position="299"/>
    </location>
</feature>
<dbReference type="AlphaFoldDB" id="A0A175W4A3"/>
<protein>
    <recommendedName>
        <fullName evidence="6">Aminoglycoside phosphotransferase domain-containing protein</fullName>
    </recommendedName>
</protein>
<dbReference type="InterPro" id="IPR011009">
    <property type="entry name" value="Kinase-like_dom_sf"/>
</dbReference>
<dbReference type="Pfam" id="PF01636">
    <property type="entry name" value="APH"/>
    <property type="match status" value="1"/>
</dbReference>
<reference evidence="7 8" key="1">
    <citation type="journal article" date="2016" name="Genome Announc.">
        <title>Genome Sequence of Madurella mycetomatis mm55, Isolated from a Human Mycetoma Case in Sudan.</title>
        <authorList>
            <person name="Smit S."/>
            <person name="Derks M.F."/>
            <person name="Bervoets S."/>
            <person name="Fahal A."/>
            <person name="van Leeuwen W."/>
            <person name="van Belkum A."/>
            <person name="van de Sande W.W."/>
        </authorList>
    </citation>
    <scope>NUCLEOTIDE SEQUENCE [LARGE SCALE GENOMIC DNA]</scope>
    <source>
        <strain evidence="8">mm55</strain>
    </source>
</reference>
<dbReference type="OrthoDB" id="25129at2759"/>
<evidence type="ECO:0000256" key="5">
    <source>
        <dbReference type="ARBA" id="ARBA00022840"/>
    </source>
</evidence>
<proteinExistence type="inferred from homology"/>
<dbReference type="EMBL" id="LCTW02000115">
    <property type="protein sequence ID" value="KXX78558.1"/>
    <property type="molecule type" value="Genomic_DNA"/>
</dbReference>
<comment type="caution">
    <text evidence="7">The sequence shown here is derived from an EMBL/GenBank/DDBJ whole genome shotgun (WGS) entry which is preliminary data.</text>
</comment>
<evidence type="ECO:0000256" key="2">
    <source>
        <dbReference type="ARBA" id="ARBA00022679"/>
    </source>
</evidence>
<evidence type="ECO:0000256" key="1">
    <source>
        <dbReference type="ARBA" id="ARBA00010165"/>
    </source>
</evidence>
<dbReference type="Gene3D" id="3.30.200.20">
    <property type="entry name" value="Phosphorylase Kinase, domain 1"/>
    <property type="match status" value="1"/>
</dbReference>
<keyword evidence="5" id="KW-0067">ATP-binding</keyword>
<name>A0A175W4A3_9PEZI</name>
<keyword evidence="4" id="KW-0418">Kinase</keyword>
<evidence type="ECO:0000313" key="8">
    <source>
        <dbReference type="Proteomes" id="UP000078237"/>
    </source>
</evidence>
<dbReference type="SUPFAM" id="SSF56112">
    <property type="entry name" value="Protein kinase-like (PK-like)"/>
    <property type="match status" value="1"/>
</dbReference>
<keyword evidence="3" id="KW-0547">Nucleotide-binding</keyword>
<evidence type="ECO:0000256" key="3">
    <source>
        <dbReference type="ARBA" id="ARBA00022741"/>
    </source>
</evidence>
<sequence>MEFNFQAYLSLLYPSTTYHISPLTGGLVNFTVRARRANAGSSSPSLPNSPQTSLILKYAPPYIAAVGASAPFPQARQTVEATVLKLFYNPTSEHHQQNEAPLAFLANGSNPQADGAVSIPRLIVHDTTSNVLILEDLGDDLITLWDLFKNPNPNPDPTATSPSAPAHPLRDRCANMGFRLGLFFRNLHSAATLTRILTAVSDRDRATLESTLTREVVRDAAVRPILPRLQQWAGLGDDGTARRLYARVEADFERGDGGAYGGEACLSMGDLHPGSVLVRRQPDARGEVVAVIDWEFATLQNGRGANGDMAQFLANMHVLMLSLPPGAVVREAVEAFVREMCRAYAERWGGDVIVPRKGLCAREKSALGILRSALILFGRETINQAVERRWEGGGCQSRE</sequence>
<dbReference type="GO" id="GO:0016301">
    <property type="term" value="F:kinase activity"/>
    <property type="evidence" value="ECO:0007669"/>
    <property type="project" value="UniProtKB-KW"/>
</dbReference>
<dbReference type="PANTHER" id="PTHR34273">
    <property type="entry name" value="METHYLTHIORIBOSE KINASE"/>
    <property type="match status" value="1"/>
</dbReference>
<dbReference type="VEuPathDB" id="FungiDB:MMYC01_204521"/>
<dbReference type="InterPro" id="IPR002575">
    <property type="entry name" value="Aminoglycoside_PTrfase"/>
</dbReference>
<accession>A0A175W4A3</accession>
<evidence type="ECO:0000259" key="6">
    <source>
        <dbReference type="Pfam" id="PF01636"/>
    </source>
</evidence>
<organism evidence="7 8">
    <name type="scientific">Madurella mycetomatis</name>
    <dbReference type="NCBI Taxonomy" id="100816"/>
    <lineage>
        <taxon>Eukaryota</taxon>
        <taxon>Fungi</taxon>
        <taxon>Dikarya</taxon>
        <taxon>Ascomycota</taxon>
        <taxon>Pezizomycotina</taxon>
        <taxon>Sordariomycetes</taxon>
        <taxon>Sordariomycetidae</taxon>
        <taxon>Sordariales</taxon>
        <taxon>Sordariales incertae sedis</taxon>
        <taxon>Madurella</taxon>
    </lineage>
</organism>